<dbReference type="EMBL" id="NEVH01015376">
    <property type="protein sequence ID" value="PNF26789.1"/>
    <property type="molecule type" value="Genomic_DNA"/>
</dbReference>
<organism evidence="2 3">
    <name type="scientific">Cryptotermes secundus</name>
    <dbReference type="NCBI Taxonomy" id="105785"/>
    <lineage>
        <taxon>Eukaryota</taxon>
        <taxon>Metazoa</taxon>
        <taxon>Ecdysozoa</taxon>
        <taxon>Arthropoda</taxon>
        <taxon>Hexapoda</taxon>
        <taxon>Insecta</taxon>
        <taxon>Pterygota</taxon>
        <taxon>Neoptera</taxon>
        <taxon>Polyneoptera</taxon>
        <taxon>Dictyoptera</taxon>
        <taxon>Blattodea</taxon>
        <taxon>Blattoidea</taxon>
        <taxon>Termitoidae</taxon>
        <taxon>Kalotermitidae</taxon>
        <taxon>Cryptotermitinae</taxon>
        <taxon>Cryptotermes</taxon>
    </lineage>
</organism>
<evidence type="ECO:0000313" key="2">
    <source>
        <dbReference type="EMBL" id="PNF26789.1"/>
    </source>
</evidence>
<comment type="caution">
    <text evidence="2">The sequence shown here is derived from an EMBL/GenBank/DDBJ whole genome shotgun (WGS) entry which is preliminary data.</text>
</comment>
<dbReference type="STRING" id="105785.A0A2J7QDX9"/>
<dbReference type="InParanoid" id="A0A2J7QDX9"/>
<protein>
    <submittedName>
        <fullName evidence="2">Uncharacterized protein</fullName>
    </submittedName>
</protein>
<reference evidence="2 3" key="1">
    <citation type="submission" date="2017-12" db="EMBL/GenBank/DDBJ databases">
        <title>Hemimetabolous genomes reveal molecular basis of termite eusociality.</title>
        <authorList>
            <person name="Harrison M.C."/>
            <person name="Jongepier E."/>
            <person name="Robertson H.M."/>
            <person name="Arning N."/>
            <person name="Bitard-Feildel T."/>
            <person name="Chao H."/>
            <person name="Childers C.P."/>
            <person name="Dinh H."/>
            <person name="Doddapaneni H."/>
            <person name="Dugan S."/>
            <person name="Gowin J."/>
            <person name="Greiner C."/>
            <person name="Han Y."/>
            <person name="Hu H."/>
            <person name="Hughes D.S.T."/>
            <person name="Huylmans A.-K."/>
            <person name="Kemena C."/>
            <person name="Kremer L.P.M."/>
            <person name="Lee S.L."/>
            <person name="Lopez-Ezquerra A."/>
            <person name="Mallet L."/>
            <person name="Monroy-Kuhn J.M."/>
            <person name="Moser A."/>
            <person name="Murali S.C."/>
            <person name="Muzny D.M."/>
            <person name="Otani S."/>
            <person name="Piulachs M.-D."/>
            <person name="Poelchau M."/>
            <person name="Qu J."/>
            <person name="Schaub F."/>
            <person name="Wada-Katsumata A."/>
            <person name="Worley K.C."/>
            <person name="Xie Q."/>
            <person name="Ylla G."/>
            <person name="Poulsen M."/>
            <person name="Gibbs R.A."/>
            <person name="Schal C."/>
            <person name="Richards S."/>
            <person name="Belles X."/>
            <person name="Korb J."/>
            <person name="Bornberg-Bauer E."/>
        </authorList>
    </citation>
    <scope>NUCLEOTIDE SEQUENCE [LARGE SCALE GENOMIC DNA]</scope>
    <source>
        <tissue evidence="2">Whole body</tissue>
    </source>
</reference>
<proteinExistence type="predicted"/>
<name>A0A2J7QDX9_9NEOP</name>
<dbReference type="AlphaFoldDB" id="A0A2J7QDX9"/>
<feature type="region of interest" description="Disordered" evidence="1">
    <location>
        <begin position="231"/>
        <end position="278"/>
    </location>
</feature>
<accession>A0A2J7QDX9</accession>
<sequence>VSCTHQPASCNTLSSDSSMNGCVVHGNTENVSLLGYLSNSELPLPLYDDATETNPVFHLRRLDEFIDFRNVPKPLCLAVACRSIVGHIGKQWVEALMHNVTDYEAFKKAFLNTWWSTSRQSLVKCTLYQAKYDRRSGLSLSGHLLKHVTMASYLDPRPLDGELIEAIRAHYPIGVQRGMLTNQMQTIEQALDLLKRVELMEQSENYLRPPMQPHNPHRSDPRGQNQAQVQFFPSWNRSNQNRRRNRRNYQSEAENPQREAPALLTPMQPRTRDDKSKTITVITIRETDNWSY</sequence>
<evidence type="ECO:0000313" key="3">
    <source>
        <dbReference type="Proteomes" id="UP000235965"/>
    </source>
</evidence>
<keyword evidence="3" id="KW-1185">Reference proteome</keyword>
<dbReference type="Proteomes" id="UP000235965">
    <property type="component" value="Unassembled WGS sequence"/>
</dbReference>
<evidence type="ECO:0000256" key="1">
    <source>
        <dbReference type="SAM" id="MobiDB-lite"/>
    </source>
</evidence>
<dbReference type="OrthoDB" id="6764494at2759"/>
<feature type="non-terminal residue" evidence="2">
    <location>
        <position position="1"/>
    </location>
</feature>
<gene>
    <name evidence="2" type="ORF">B7P43_G17710</name>
</gene>